<accession>A0A2N6NS20</accession>
<name>A0A2N6NS20_BEABA</name>
<reference evidence="1 2" key="1">
    <citation type="journal article" date="2016" name="Appl. Microbiol. Biotechnol.">
        <title>Characterization of T-DNA insertion mutants with decreased virulence in the entomopathogenic fungus Beauveria bassiana JEF-007.</title>
        <authorList>
            <person name="Kim S."/>
            <person name="Lee S.J."/>
            <person name="Nai Y.S."/>
            <person name="Yu J.S."/>
            <person name="Lee M.R."/>
            <person name="Yang Y.T."/>
            <person name="Kim J.S."/>
        </authorList>
    </citation>
    <scope>NUCLEOTIDE SEQUENCE [LARGE SCALE GENOMIC DNA]</scope>
    <source>
        <strain evidence="1 2">JEF-007</strain>
    </source>
</reference>
<dbReference type="AlphaFoldDB" id="A0A2N6NS20"/>
<proteinExistence type="predicted"/>
<comment type="caution">
    <text evidence="1">The sequence shown here is derived from an EMBL/GenBank/DDBJ whole genome shotgun (WGS) entry which is preliminary data.</text>
</comment>
<organism evidence="1 2">
    <name type="scientific">Beauveria bassiana</name>
    <name type="common">White muscardine disease fungus</name>
    <name type="synonym">Tritirachium shiotae</name>
    <dbReference type="NCBI Taxonomy" id="176275"/>
    <lineage>
        <taxon>Eukaryota</taxon>
        <taxon>Fungi</taxon>
        <taxon>Dikarya</taxon>
        <taxon>Ascomycota</taxon>
        <taxon>Pezizomycotina</taxon>
        <taxon>Sordariomycetes</taxon>
        <taxon>Hypocreomycetidae</taxon>
        <taxon>Hypocreales</taxon>
        <taxon>Cordycipitaceae</taxon>
        <taxon>Beauveria</taxon>
    </lineage>
</organism>
<evidence type="ECO:0000313" key="2">
    <source>
        <dbReference type="Proteomes" id="UP000235728"/>
    </source>
</evidence>
<evidence type="ECO:0000313" key="1">
    <source>
        <dbReference type="EMBL" id="PMB70070.1"/>
    </source>
</evidence>
<protein>
    <submittedName>
        <fullName evidence="1">Uncharacterized protein</fullName>
    </submittedName>
</protein>
<sequence length="72" mass="8172">MTRWTCRAQNVHNVRRGDLEWMSSFKVDFHANNGRAVGSLTSVAQDLFLFDNKLAWASLGEMETSEPIAMII</sequence>
<dbReference type="EMBL" id="MRVG01000004">
    <property type="protein sequence ID" value="PMB70070.1"/>
    <property type="molecule type" value="Genomic_DNA"/>
</dbReference>
<dbReference type="Proteomes" id="UP000235728">
    <property type="component" value="Unassembled WGS sequence"/>
</dbReference>
<gene>
    <name evidence="1" type="ORF">BM221_004718</name>
</gene>